<gene>
    <name evidence="13 15" type="primary">pheS</name>
    <name evidence="15" type="ORF">SCORR_v1c02290</name>
</gene>
<dbReference type="Gene3D" id="3.30.930.10">
    <property type="entry name" value="Bira Bifunctional Protein, Domain 2"/>
    <property type="match status" value="1"/>
</dbReference>
<keyword evidence="10 13" id="KW-0648">Protein biosynthesis</keyword>
<evidence type="ECO:0000256" key="3">
    <source>
        <dbReference type="ARBA" id="ARBA00011209"/>
    </source>
</evidence>
<keyword evidence="7 13" id="KW-0547">Nucleotide-binding</keyword>
<keyword evidence="4 13" id="KW-0963">Cytoplasm</keyword>
<dbReference type="InterPro" id="IPR004188">
    <property type="entry name" value="Phe-tRNA_ligase_II_N"/>
</dbReference>
<dbReference type="PANTHER" id="PTHR11538">
    <property type="entry name" value="PHENYLALANYL-TRNA SYNTHETASE"/>
    <property type="match status" value="1"/>
</dbReference>
<sequence length="348" mass="40114">MLNKIEQLLVEFNKEIKSTKTKAELEQVKKKYLGKDSLMNDILRNIKSSSVEEKKLVGQKSNEVKNSMLKLVNEYNEKFELDTLKKQLEVEKIDETIPGIKWKKGTIHPLNIVINEVCEIFKELGYQLIDGTEFETDEFCFQKLNIPVGHPARDMQDTFYIDNETVLRTHATNITARMLTYCGENNLSDMAVLSYGNVYRRDDDDATHSHQFMQMDVFAIGKSISFANLKWILEHMCKRLFSKNTKIRMRPSFFPFTEPSAEVDVECIICKGKGCKICKFTGFIEILGSGMISPNVLTQNGLNPEEITGLAFGVGIERIAMLKYNLKNIRDLYENDIRFLEQFTYFGD</sequence>
<dbReference type="SUPFAM" id="SSF55681">
    <property type="entry name" value="Class II aaRS and biotin synthetases"/>
    <property type="match status" value="1"/>
</dbReference>
<dbReference type="InterPro" id="IPR010978">
    <property type="entry name" value="tRNA-bd_arm"/>
</dbReference>
<dbReference type="RefSeq" id="WP_094048345.1">
    <property type="nucleotide sequence ID" value="NZ_CP022535.1"/>
</dbReference>
<dbReference type="InterPro" id="IPR002319">
    <property type="entry name" value="Phenylalanyl-tRNA_Synthase"/>
</dbReference>
<evidence type="ECO:0000256" key="9">
    <source>
        <dbReference type="ARBA" id="ARBA00022842"/>
    </source>
</evidence>
<comment type="subcellular location">
    <subcellularLocation>
        <location evidence="1 13">Cytoplasm</location>
    </subcellularLocation>
</comment>
<dbReference type="EMBL" id="CP022535">
    <property type="protein sequence ID" value="ASP28003.1"/>
    <property type="molecule type" value="Genomic_DNA"/>
</dbReference>
<keyword evidence="16" id="KW-1185">Reference proteome</keyword>
<evidence type="ECO:0000256" key="5">
    <source>
        <dbReference type="ARBA" id="ARBA00022598"/>
    </source>
</evidence>
<dbReference type="NCBIfam" id="TIGR00468">
    <property type="entry name" value="pheS"/>
    <property type="match status" value="1"/>
</dbReference>
<evidence type="ECO:0000256" key="2">
    <source>
        <dbReference type="ARBA" id="ARBA00010207"/>
    </source>
</evidence>
<evidence type="ECO:0000256" key="4">
    <source>
        <dbReference type="ARBA" id="ARBA00022490"/>
    </source>
</evidence>
<dbReference type="PANTHER" id="PTHR11538:SF41">
    <property type="entry name" value="PHENYLALANINE--TRNA LIGASE, MITOCHONDRIAL"/>
    <property type="match status" value="1"/>
</dbReference>
<dbReference type="Pfam" id="PF02912">
    <property type="entry name" value="Phe_tRNA-synt_N"/>
    <property type="match status" value="1"/>
</dbReference>
<feature type="domain" description="Aminoacyl-transfer RNA synthetases class-II family profile" evidence="14">
    <location>
        <begin position="119"/>
        <end position="334"/>
    </location>
</feature>
<dbReference type="InterPro" id="IPR004529">
    <property type="entry name" value="Phe-tRNA-synth_IIc_asu"/>
</dbReference>
<keyword evidence="9 13" id="KW-0460">Magnesium</keyword>
<dbReference type="CDD" id="cd00496">
    <property type="entry name" value="PheRS_alpha_core"/>
    <property type="match status" value="1"/>
</dbReference>
<keyword evidence="11 13" id="KW-0030">Aminoacyl-tRNA synthetase</keyword>
<dbReference type="Pfam" id="PF01409">
    <property type="entry name" value="tRNA-synt_2d"/>
    <property type="match status" value="1"/>
</dbReference>
<protein>
    <recommendedName>
        <fullName evidence="13">Phenylalanine--tRNA ligase alpha subunit</fullName>
        <ecNumber evidence="13">6.1.1.20</ecNumber>
    </recommendedName>
    <alternativeName>
        <fullName evidence="13">Phenylalanyl-tRNA synthetase alpha subunit</fullName>
        <shortName evidence="13">PheRS</shortName>
    </alternativeName>
</protein>
<comment type="subunit">
    <text evidence="3 13">Tetramer of two alpha and two beta subunits.</text>
</comment>
<dbReference type="GO" id="GO:0006432">
    <property type="term" value="P:phenylalanyl-tRNA aminoacylation"/>
    <property type="evidence" value="ECO:0007669"/>
    <property type="project" value="UniProtKB-UniRule"/>
</dbReference>
<dbReference type="HAMAP" id="MF_00281">
    <property type="entry name" value="Phe_tRNA_synth_alpha1"/>
    <property type="match status" value="1"/>
</dbReference>
<dbReference type="InterPro" id="IPR045864">
    <property type="entry name" value="aa-tRNA-synth_II/BPL/LPL"/>
</dbReference>
<comment type="catalytic activity">
    <reaction evidence="12 13">
        <text>tRNA(Phe) + L-phenylalanine + ATP = L-phenylalanyl-tRNA(Phe) + AMP + diphosphate + H(+)</text>
        <dbReference type="Rhea" id="RHEA:19413"/>
        <dbReference type="Rhea" id="RHEA-COMP:9668"/>
        <dbReference type="Rhea" id="RHEA-COMP:9699"/>
        <dbReference type="ChEBI" id="CHEBI:15378"/>
        <dbReference type="ChEBI" id="CHEBI:30616"/>
        <dbReference type="ChEBI" id="CHEBI:33019"/>
        <dbReference type="ChEBI" id="CHEBI:58095"/>
        <dbReference type="ChEBI" id="CHEBI:78442"/>
        <dbReference type="ChEBI" id="CHEBI:78531"/>
        <dbReference type="ChEBI" id="CHEBI:456215"/>
        <dbReference type="EC" id="6.1.1.20"/>
    </reaction>
</comment>
<keyword evidence="6 13" id="KW-0479">Metal-binding</keyword>
<dbReference type="FunFam" id="3.30.930.10:FF:000089">
    <property type="entry name" value="Phenylalanine--tRNA ligase alpha subunit"/>
    <property type="match status" value="1"/>
</dbReference>
<dbReference type="Proteomes" id="UP000203229">
    <property type="component" value="Chromosome"/>
</dbReference>
<accession>A0A222ENY2</accession>
<evidence type="ECO:0000256" key="8">
    <source>
        <dbReference type="ARBA" id="ARBA00022840"/>
    </source>
</evidence>
<name>A0A222ENY2_9MOLU</name>
<evidence type="ECO:0000256" key="10">
    <source>
        <dbReference type="ARBA" id="ARBA00022917"/>
    </source>
</evidence>
<feature type="binding site" evidence="13">
    <location>
        <position position="258"/>
    </location>
    <ligand>
        <name>Mg(2+)</name>
        <dbReference type="ChEBI" id="CHEBI:18420"/>
        <note>shared with beta subunit</note>
    </ligand>
</feature>
<organism evidence="15 16">
    <name type="scientific">Spiroplasma corruscae</name>
    <dbReference type="NCBI Taxonomy" id="216934"/>
    <lineage>
        <taxon>Bacteria</taxon>
        <taxon>Bacillati</taxon>
        <taxon>Mycoplasmatota</taxon>
        <taxon>Mollicutes</taxon>
        <taxon>Entomoplasmatales</taxon>
        <taxon>Spiroplasmataceae</taxon>
        <taxon>Spiroplasma</taxon>
    </lineage>
</organism>
<dbReference type="GO" id="GO:0000287">
    <property type="term" value="F:magnesium ion binding"/>
    <property type="evidence" value="ECO:0007669"/>
    <property type="project" value="UniProtKB-UniRule"/>
</dbReference>
<evidence type="ECO:0000313" key="15">
    <source>
        <dbReference type="EMBL" id="ASP28003.1"/>
    </source>
</evidence>
<evidence type="ECO:0000256" key="12">
    <source>
        <dbReference type="ARBA" id="ARBA00049255"/>
    </source>
</evidence>
<dbReference type="InterPro" id="IPR022911">
    <property type="entry name" value="Phe_tRNA_ligase_alpha1_bac"/>
</dbReference>
<dbReference type="GO" id="GO:0005524">
    <property type="term" value="F:ATP binding"/>
    <property type="evidence" value="ECO:0007669"/>
    <property type="project" value="UniProtKB-UniRule"/>
</dbReference>
<dbReference type="GO" id="GO:0004826">
    <property type="term" value="F:phenylalanine-tRNA ligase activity"/>
    <property type="evidence" value="ECO:0007669"/>
    <property type="project" value="UniProtKB-UniRule"/>
</dbReference>
<dbReference type="PROSITE" id="PS50862">
    <property type="entry name" value="AA_TRNA_LIGASE_II"/>
    <property type="match status" value="1"/>
</dbReference>
<dbReference type="InterPro" id="IPR006195">
    <property type="entry name" value="aa-tRNA-synth_II"/>
</dbReference>
<keyword evidence="5 13" id="KW-0436">Ligase</keyword>
<evidence type="ECO:0000256" key="11">
    <source>
        <dbReference type="ARBA" id="ARBA00023146"/>
    </source>
</evidence>
<evidence type="ECO:0000313" key="16">
    <source>
        <dbReference type="Proteomes" id="UP000203229"/>
    </source>
</evidence>
<dbReference type="AlphaFoldDB" id="A0A222ENY2"/>
<dbReference type="EC" id="6.1.1.20" evidence="13"/>
<dbReference type="GO" id="GO:0000049">
    <property type="term" value="F:tRNA binding"/>
    <property type="evidence" value="ECO:0007669"/>
    <property type="project" value="InterPro"/>
</dbReference>
<comment type="cofactor">
    <cofactor evidence="13">
        <name>Mg(2+)</name>
        <dbReference type="ChEBI" id="CHEBI:18420"/>
    </cofactor>
    <text evidence="13">Binds 2 magnesium ions per tetramer.</text>
</comment>
<dbReference type="SUPFAM" id="SSF46589">
    <property type="entry name" value="tRNA-binding arm"/>
    <property type="match status" value="1"/>
</dbReference>
<evidence type="ECO:0000256" key="6">
    <source>
        <dbReference type="ARBA" id="ARBA00022723"/>
    </source>
</evidence>
<comment type="similarity">
    <text evidence="2 13">Belongs to the class-II aminoacyl-tRNA synthetase family. Phe-tRNA synthetase alpha subunit type 1 subfamily.</text>
</comment>
<evidence type="ECO:0000256" key="7">
    <source>
        <dbReference type="ARBA" id="ARBA00022741"/>
    </source>
</evidence>
<dbReference type="GO" id="GO:0005737">
    <property type="term" value="C:cytoplasm"/>
    <property type="evidence" value="ECO:0007669"/>
    <property type="project" value="UniProtKB-SubCell"/>
</dbReference>
<evidence type="ECO:0000256" key="1">
    <source>
        <dbReference type="ARBA" id="ARBA00004496"/>
    </source>
</evidence>
<evidence type="ECO:0000256" key="13">
    <source>
        <dbReference type="HAMAP-Rule" id="MF_00281"/>
    </source>
</evidence>
<keyword evidence="8 13" id="KW-0067">ATP-binding</keyword>
<dbReference type="OrthoDB" id="9800719at2"/>
<dbReference type="KEGG" id="scou:SCORR_v1c02290"/>
<reference evidence="15 16" key="1">
    <citation type="submission" date="2017-07" db="EMBL/GenBank/DDBJ databases">
        <title>Complete genome sequence of Spiroplasma corruscae EC-1 (DSM 19793).</title>
        <authorList>
            <person name="Tsai Y.-M."/>
            <person name="Lo W.-S."/>
            <person name="Kuo C.-H."/>
        </authorList>
    </citation>
    <scope>NUCLEOTIDE SEQUENCE [LARGE SCALE GENOMIC DNA]</scope>
    <source>
        <strain evidence="15 16">EC-1</strain>
    </source>
</reference>
<proteinExistence type="inferred from homology"/>
<evidence type="ECO:0000259" key="14">
    <source>
        <dbReference type="PROSITE" id="PS50862"/>
    </source>
</evidence>